<name>A0A1U7CU31_9BACT</name>
<feature type="region of interest" description="Disordered" evidence="1">
    <location>
        <begin position="25"/>
        <end position="114"/>
    </location>
</feature>
<protein>
    <recommendedName>
        <fullName evidence="3">VWFA domain-containing protein</fullName>
    </recommendedName>
</protein>
<accession>A0A1U7CU31</accession>
<dbReference type="AlphaFoldDB" id="A0A1U7CU31"/>
<dbReference type="Proteomes" id="UP000186309">
    <property type="component" value="Chromosome"/>
</dbReference>
<keyword evidence="2" id="KW-0732">Signal</keyword>
<evidence type="ECO:0000313" key="4">
    <source>
        <dbReference type="EMBL" id="APW62441.1"/>
    </source>
</evidence>
<evidence type="ECO:0000256" key="1">
    <source>
        <dbReference type="SAM" id="MobiDB-lite"/>
    </source>
</evidence>
<dbReference type="Pfam" id="PF13768">
    <property type="entry name" value="VWA_3"/>
    <property type="match status" value="1"/>
</dbReference>
<dbReference type="InterPro" id="IPR002035">
    <property type="entry name" value="VWF_A"/>
</dbReference>
<feature type="chain" id="PRO_5012730531" description="VWFA domain-containing protein" evidence="2">
    <location>
        <begin position="24"/>
        <end position="294"/>
    </location>
</feature>
<organism evidence="4 5">
    <name type="scientific">Paludisphaera borealis</name>
    <dbReference type="NCBI Taxonomy" id="1387353"/>
    <lineage>
        <taxon>Bacteria</taxon>
        <taxon>Pseudomonadati</taxon>
        <taxon>Planctomycetota</taxon>
        <taxon>Planctomycetia</taxon>
        <taxon>Isosphaerales</taxon>
        <taxon>Isosphaeraceae</taxon>
        <taxon>Paludisphaera</taxon>
    </lineage>
</organism>
<evidence type="ECO:0000259" key="3">
    <source>
        <dbReference type="Pfam" id="PF13768"/>
    </source>
</evidence>
<feature type="compositionally biased region" description="Basic and acidic residues" evidence="1">
    <location>
        <begin position="51"/>
        <end position="88"/>
    </location>
</feature>
<evidence type="ECO:0000313" key="5">
    <source>
        <dbReference type="Proteomes" id="UP000186309"/>
    </source>
</evidence>
<proteinExistence type="predicted"/>
<gene>
    <name evidence="4" type="ORF">BSF38_03987</name>
</gene>
<dbReference type="KEGG" id="pbor:BSF38_03987"/>
<dbReference type="SUPFAM" id="SSF53300">
    <property type="entry name" value="vWA-like"/>
    <property type="match status" value="1"/>
</dbReference>
<keyword evidence="5" id="KW-1185">Reference proteome</keyword>
<dbReference type="EMBL" id="CP019082">
    <property type="protein sequence ID" value="APW62441.1"/>
    <property type="molecule type" value="Genomic_DNA"/>
</dbReference>
<feature type="region of interest" description="Disordered" evidence="1">
    <location>
        <begin position="274"/>
        <end position="294"/>
    </location>
</feature>
<dbReference type="CDD" id="cd00198">
    <property type="entry name" value="vWFA"/>
    <property type="match status" value="1"/>
</dbReference>
<feature type="domain" description="VWFA" evidence="3">
    <location>
        <begin position="185"/>
        <end position="279"/>
    </location>
</feature>
<evidence type="ECO:0000256" key="2">
    <source>
        <dbReference type="SAM" id="SignalP"/>
    </source>
</evidence>
<dbReference type="InterPro" id="IPR036465">
    <property type="entry name" value="vWFA_dom_sf"/>
</dbReference>
<dbReference type="Gene3D" id="3.40.50.410">
    <property type="entry name" value="von Willebrand factor, type A domain"/>
    <property type="match status" value="1"/>
</dbReference>
<feature type="signal peptide" evidence="2">
    <location>
        <begin position="1"/>
        <end position="23"/>
    </location>
</feature>
<sequence length="294" mass="31555">MRLSHRSTVALGLVLLVAAGGLAAQDAPASKPAPPPAKSKAQPAPGGKTAKAKEKDKTRPQDKDKAKPKSDPSGETRVLTKAEAEARRRSPFLLPPGASPGDPQPGYEVDDARDEPPWRQAAFFGIRARGRFFIYVVDQSGSMIDDDRLTRATIELRRSVFALQSPQQFEVIFYNDETTTMPGGPIPRPADQHNKDLLTAWLRLIDPDGETSPRRAIKQALALRPDAVFLLSDGEFPDGTVEAVAGANTRNIPIHCIDLAGGLAGDHLQRIAHDSGGRYASRPGNLQGGGVPAR</sequence>
<reference evidence="5" key="1">
    <citation type="submission" date="2016-12" db="EMBL/GenBank/DDBJ databases">
        <title>Comparative genomics of four Isosphaeraceae planctomycetes: a common pool of plasmids and glycoside hydrolase genes.</title>
        <authorList>
            <person name="Ivanova A."/>
        </authorList>
    </citation>
    <scope>NUCLEOTIDE SEQUENCE [LARGE SCALE GENOMIC DNA]</scope>
    <source>
        <strain evidence="5">PX4</strain>
    </source>
</reference>
<dbReference type="STRING" id="1387353.BSF38_03987"/>
<dbReference type="RefSeq" id="WP_076348549.1">
    <property type="nucleotide sequence ID" value="NZ_CP019082.1"/>
</dbReference>